<evidence type="ECO:0000256" key="4">
    <source>
        <dbReference type="ARBA" id="ARBA00023125"/>
    </source>
</evidence>
<feature type="compositionally biased region" description="Polar residues" evidence="6">
    <location>
        <begin position="199"/>
        <end position="208"/>
    </location>
</feature>
<gene>
    <name evidence="9" type="primary">LOC107222930</name>
</gene>
<keyword evidence="1" id="KW-0479">Metal-binding</keyword>
<dbReference type="Proteomes" id="UP000829291">
    <property type="component" value="Chromosome 7"/>
</dbReference>
<dbReference type="SMART" id="SM00692">
    <property type="entry name" value="DM3"/>
    <property type="match status" value="1"/>
</dbReference>
<evidence type="ECO:0000256" key="3">
    <source>
        <dbReference type="ARBA" id="ARBA00022833"/>
    </source>
</evidence>
<dbReference type="SUPFAM" id="SSF57716">
    <property type="entry name" value="Glucocorticoid receptor-like (DNA-binding domain)"/>
    <property type="match status" value="1"/>
</dbReference>
<dbReference type="Gene3D" id="6.20.210.20">
    <property type="entry name" value="THAP domain"/>
    <property type="match status" value="1"/>
</dbReference>
<organism evidence="8 9">
    <name type="scientific">Neodiprion lecontei</name>
    <name type="common">Redheaded pine sawfly</name>
    <dbReference type="NCBI Taxonomy" id="441921"/>
    <lineage>
        <taxon>Eukaryota</taxon>
        <taxon>Metazoa</taxon>
        <taxon>Ecdysozoa</taxon>
        <taxon>Arthropoda</taxon>
        <taxon>Hexapoda</taxon>
        <taxon>Insecta</taxon>
        <taxon>Pterygota</taxon>
        <taxon>Neoptera</taxon>
        <taxon>Endopterygota</taxon>
        <taxon>Hymenoptera</taxon>
        <taxon>Tenthredinoidea</taxon>
        <taxon>Diprionidae</taxon>
        <taxon>Diprioninae</taxon>
        <taxon>Neodiprion</taxon>
    </lineage>
</organism>
<dbReference type="InterPro" id="IPR006612">
    <property type="entry name" value="THAP_Znf"/>
</dbReference>
<evidence type="ECO:0000256" key="6">
    <source>
        <dbReference type="SAM" id="MobiDB-lite"/>
    </source>
</evidence>
<dbReference type="GeneID" id="107222930"/>
<keyword evidence="4 5" id="KW-0238">DNA-binding</keyword>
<protein>
    <submittedName>
        <fullName evidence="9">Uncharacterized protein LOC107222930</fullName>
    </submittedName>
</protein>
<dbReference type="PROSITE" id="PS50950">
    <property type="entry name" value="ZF_THAP"/>
    <property type="match status" value="1"/>
</dbReference>
<evidence type="ECO:0000259" key="7">
    <source>
        <dbReference type="PROSITE" id="PS50950"/>
    </source>
</evidence>
<dbReference type="SMART" id="SM00980">
    <property type="entry name" value="THAP"/>
    <property type="match status" value="1"/>
</dbReference>
<name>A0ABM3GKF3_NEOLC</name>
<sequence>MTRTCLICKAEQIPRCERSFHMFPKNESIKLKWLDAINVSKTPNFKTASICSDHFHAESFFYSDEFRQRKRLCKEAVPRQKNINSLNLPKENETKENAIIDINYCEVNDIPEHISFKANTNETEMCTDEVTLTNSLKFHKSNALEDVSAQSHLNKDVKMCPNKVSSITSINSRESDVSKDICLQSNTKKATETYIQEPPFNNSETLNGSTSSIKSNSKKRKRSFNDIKTAKRVRFMNGFKTDYICQEDFVNKDAWNRFLTYVAYQRSRIAAAHNRNSRKERKIQNLIDVIETLDKGEQFDAVEC</sequence>
<dbReference type="Pfam" id="PF05485">
    <property type="entry name" value="THAP"/>
    <property type="match status" value="1"/>
</dbReference>
<feature type="region of interest" description="Disordered" evidence="6">
    <location>
        <begin position="197"/>
        <end position="221"/>
    </location>
</feature>
<keyword evidence="2 5" id="KW-0863">Zinc-finger</keyword>
<evidence type="ECO:0000256" key="1">
    <source>
        <dbReference type="ARBA" id="ARBA00022723"/>
    </source>
</evidence>
<reference evidence="9" key="1">
    <citation type="submission" date="2025-08" db="UniProtKB">
        <authorList>
            <consortium name="RefSeq"/>
        </authorList>
    </citation>
    <scope>IDENTIFICATION</scope>
    <source>
        <tissue evidence="9">Thorax and Abdomen</tissue>
    </source>
</reference>
<evidence type="ECO:0000313" key="9">
    <source>
        <dbReference type="RefSeq" id="XP_046600747.1"/>
    </source>
</evidence>
<accession>A0ABM3GKF3</accession>
<proteinExistence type="predicted"/>
<keyword evidence="3" id="KW-0862">Zinc</keyword>
<feature type="domain" description="THAP-type" evidence="7">
    <location>
        <begin position="1"/>
        <end position="81"/>
    </location>
</feature>
<evidence type="ECO:0000256" key="5">
    <source>
        <dbReference type="PROSITE-ProRule" id="PRU00309"/>
    </source>
</evidence>
<dbReference type="RefSeq" id="XP_046600747.1">
    <property type="nucleotide sequence ID" value="XM_046744791.1"/>
</dbReference>
<evidence type="ECO:0000313" key="8">
    <source>
        <dbReference type="Proteomes" id="UP000829291"/>
    </source>
</evidence>
<evidence type="ECO:0000256" key="2">
    <source>
        <dbReference type="ARBA" id="ARBA00022771"/>
    </source>
</evidence>
<keyword evidence="8" id="KW-1185">Reference proteome</keyword>
<dbReference type="InterPro" id="IPR038441">
    <property type="entry name" value="THAP_Znf_sf"/>
</dbReference>